<dbReference type="AlphaFoldDB" id="A0A9P5TLR5"/>
<accession>A0A9P5TLR5</accession>
<feature type="compositionally biased region" description="Basic and acidic residues" evidence="1">
    <location>
        <begin position="263"/>
        <end position="274"/>
    </location>
</feature>
<feature type="compositionally biased region" description="Basic and acidic residues" evidence="1">
    <location>
        <begin position="34"/>
        <end position="51"/>
    </location>
</feature>
<feature type="region of interest" description="Disordered" evidence="1">
    <location>
        <begin position="127"/>
        <end position="155"/>
    </location>
</feature>
<name>A0A9P5TLR5_GYMJU</name>
<proteinExistence type="predicted"/>
<protein>
    <submittedName>
        <fullName evidence="2">Uncharacterized protein</fullName>
    </submittedName>
</protein>
<feature type="compositionally biased region" description="Polar residues" evidence="1">
    <location>
        <begin position="278"/>
        <end position="288"/>
    </location>
</feature>
<evidence type="ECO:0000313" key="3">
    <source>
        <dbReference type="Proteomes" id="UP000724874"/>
    </source>
</evidence>
<gene>
    <name evidence="2" type="ORF">CPB84DRAFT_1749087</name>
</gene>
<evidence type="ECO:0000313" key="2">
    <source>
        <dbReference type="EMBL" id="KAF8890556.1"/>
    </source>
</evidence>
<sequence length="288" mass="31924">MAQAFPDDTPSQPPHASPPIIRVSEAPTATPTDSIDRQLIDDKSLSPHREAPALPLPNSGGVVNSRASSRPRGPPKWNLRTLLDPYDGKSPYAFPVDELPGLTKSPSQESVNTLRIIRRDQIRQNDHLSTAWNGRSSTASMIPDKDRSTVAGPASRSVDNLPLRKKKNFFSSAKHCLVDILTPSAKIQPNRVATADHAYNGHLPAQHKNTNIASSSSRLHSGSRRVHLKTDWEGFDEVTREASIRARAISEIWAYEQAEDEETRDKEPEVERWPKSGISGQANRSTRW</sequence>
<feature type="region of interest" description="Disordered" evidence="1">
    <location>
        <begin position="1"/>
        <end position="79"/>
    </location>
</feature>
<organism evidence="2 3">
    <name type="scientific">Gymnopilus junonius</name>
    <name type="common">Spectacular rustgill mushroom</name>
    <name type="synonym">Gymnopilus spectabilis subsp. junonius</name>
    <dbReference type="NCBI Taxonomy" id="109634"/>
    <lineage>
        <taxon>Eukaryota</taxon>
        <taxon>Fungi</taxon>
        <taxon>Dikarya</taxon>
        <taxon>Basidiomycota</taxon>
        <taxon>Agaricomycotina</taxon>
        <taxon>Agaricomycetes</taxon>
        <taxon>Agaricomycetidae</taxon>
        <taxon>Agaricales</taxon>
        <taxon>Agaricineae</taxon>
        <taxon>Hymenogastraceae</taxon>
        <taxon>Gymnopilus</taxon>
    </lineage>
</organism>
<dbReference type="EMBL" id="JADNYJ010000075">
    <property type="protein sequence ID" value="KAF8890556.1"/>
    <property type="molecule type" value="Genomic_DNA"/>
</dbReference>
<reference evidence="2" key="1">
    <citation type="submission" date="2020-11" db="EMBL/GenBank/DDBJ databases">
        <authorList>
            <consortium name="DOE Joint Genome Institute"/>
            <person name="Ahrendt S."/>
            <person name="Riley R."/>
            <person name="Andreopoulos W."/>
            <person name="LaButti K."/>
            <person name="Pangilinan J."/>
            <person name="Ruiz-duenas F.J."/>
            <person name="Barrasa J.M."/>
            <person name="Sanchez-Garcia M."/>
            <person name="Camarero S."/>
            <person name="Miyauchi S."/>
            <person name="Serrano A."/>
            <person name="Linde D."/>
            <person name="Babiker R."/>
            <person name="Drula E."/>
            <person name="Ayuso-Fernandez I."/>
            <person name="Pacheco R."/>
            <person name="Padilla G."/>
            <person name="Ferreira P."/>
            <person name="Barriuso J."/>
            <person name="Kellner H."/>
            <person name="Castanera R."/>
            <person name="Alfaro M."/>
            <person name="Ramirez L."/>
            <person name="Pisabarro A.G."/>
            <person name="Kuo A."/>
            <person name="Tritt A."/>
            <person name="Lipzen A."/>
            <person name="He G."/>
            <person name="Yan M."/>
            <person name="Ng V."/>
            <person name="Cullen D."/>
            <person name="Martin F."/>
            <person name="Rosso M.-N."/>
            <person name="Henrissat B."/>
            <person name="Hibbett D."/>
            <person name="Martinez A.T."/>
            <person name="Grigoriev I.V."/>
        </authorList>
    </citation>
    <scope>NUCLEOTIDE SEQUENCE</scope>
    <source>
        <strain evidence="2">AH 44721</strain>
    </source>
</reference>
<feature type="region of interest" description="Disordered" evidence="1">
    <location>
        <begin position="256"/>
        <end position="288"/>
    </location>
</feature>
<evidence type="ECO:0000256" key="1">
    <source>
        <dbReference type="SAM" id="MobiDB-lite"/>
    </source>
</evidence>
<keyword evidence="3" id="KW-1185">Reference proteome</keyword>
<comment type="caution">
    <text evidence="2">The sequence shown here is derived from an EMBL/GenBank/DDBJ whole genome shotgun (WGS) entry which is preliminary data.</text>
</comment>
<dbReference type="Proteomes" id="UP000724874">
    <property type="component" value="Unassembled WGS sequence"/>
</dbReference>
<feature type="compositionally biased region" description="Polar residues" evidence="1">
    <location>
        <begin position="127"/>
        <end position="140"/>
    </location>
</feature>